<dbReference type="InterPro" id="IPR036388">
    <property type="entry name" value="WH-like_DNA-bd_sf"/>
</dbReference>
<dbReference type="PANTHER" id="PTHR44846:SF16">
    <property type="entry name" value="TRANSCRIPTIONAL REGULATOR PHNF-RELATED"/>
    <property type="match status" value="1"/>
</dbReference>
<protein>
    <recommendedName>
        <fullName evidence="4">Histidine utilization repressor</fullName>
    </recommendedName>
</protein>
<evidence type="ECO:0000256" key="4">
    <source>
        <dbReference type="NCBIfam" id="TIGR02018"/>
    </source>
</evidence>
<dbReference type="Proteomes" id="UP000019146">
    <property type="component" value="Chromosome 2"/>
</dbReference>
<evidence type="ECO:0000256" key="2">
    <source>
        <dbReference type="ARBA" id="ARBA00023125"/>
    </source>
</evidence>
<evidence type="ECO:0000256" key="1">
    <source>
        <dbReference type="ARBA" id="ARBA00023015"/>
    </source>
</evidence>
<dbReference type="Gene3D" id="3.40.1410.10">
    <property type="entry name" value="Chorismate lyase-like"/>
    <property type="match status" value="1"/>
</dbReference>
<dbReference type="PRINTS" id="PR00035">
    <property type="entry name" value="HTHGNTR"/>
</dbReference>
<dbReference type="Pfam" id="PF00392">
    <property type="entry name" value="GntR"/>
    <property type="match status" value="1"/>
</dbReference>
<dbReference type="GO" id="GO:0045892">
    <property type="term" value="P:negative regulation of DNA-templated transcription"/>
    <property type="evidence" value="ECO:0007669"/>
    <property type="project" value="UniProtKB-UniRule"/>
</dbReference>
<reference evidence="7 8" key="1">
    <citation type="journal article" date="2014" name="Genome Announc.">
        <title>Draft Genome Sequence of the Haloacid-Degrading Burkholderia caribensis Strain MBA4.</title>
        <authorList>
            <person name="Pan Y."/>
            <person name="Kong K.F."/>
            <person name="Tsang J.S."/>
        </authorList>
    </citation>
    <scope>NUCLEOTIDE SEQUENCE [LARGE SCALE GENOMIC DNA]</scope>
    <source>
        <strain evidence="7 8">MBA4</strain>
    </source>
</reference>
<evidence type="ECO:0000259" key="6">
    <source>
        <dbReference type="PROSITE" id="PS50949"/>
    </source>
</evidence>
<keyword evidence="1" id="KW-0805">Transcription regulation</keyword>
<gene>
    <name evidence="7" type="ORF">K788_0007593</name>
</gene>
<dbReference type="InterPro" id="IPR028978">
    <property type="entry name" value="Chorismate_lyase_/UTRA_dom_sf"/>
</dbReference>
<dbReference type="GO" id="GO:0003700">
    <property type="term" value="F:DNA-binding transcription factor activity"/>
    <property type="evidence" value="ECO:0007669"/>
    <property type="project" value="UniProtKB-UniRule"/>
</dbReference>
<evidence type="ECO:0000313" key="8">
    <source>
        <dbReference type="Proteomes" id="UP000019146"/>
    </source>
</evidence>
<dbReference type="Pfam" id="PF07702">
    <property type="entry name" value="UTRA"/>
    <property type="match status" value="1"/>
</dbReference>
<dbReference type="SUPFAM" id="SSF64288">
    <property type="entry name" value="Chorismate lyase-like"/>
    <property type="match status" value="1"/>
</dbReference>
<dbReference type="PANTHER" id="PTHR44846">
    <property type="entry name" value="MANNOSYL-D-GLYCERATE TRANSPORT/METABOLISM SYSTEM REPRESSOR MNGR-RELATED"/>
    <property type="match status" value="1"/>
</dbReference>
<keyword evidence="2" id="KW-0238">DNA-binding</keyword>
<organism evidence="7 8">
    <name type="scientific">Paraburkholderia caribensis MBA4</name>
    <dbReference type="NCBI Taxonomy" id="1323664"/>
    <lineage>
        <taxon>Bacteria</taxon>
        <taxon>Pseudomonadati</taxon>
        <taxon>Pseudomonadota</taxon>
        <taxon>Betaproteobacteria</taxon>
        <taxon>Burkholderiales</taxon>
        <taxon>Burkholderiaceae</taxon>
        <taxon>Paraburkholderia</taxon>
    </lineage>
</organism>
<accession>A0A0P0RK90</accession>
<dbReference type="SMART" id="SM00866">
    <property type="entry name" value="UTRA"/>
    <property type="match status" value="1"/>
</dbReference>
<name>A0A0P0RK90_9BURK</name>
<dbReference type="CDD" id="cd07377">
    <property type="entry name" value="WHTH_GntR"/>
    <property type="match status" value="1"/>
</dbReference>
<dbReference type="KEGG" id="bcai:K788_0007593"/>
<dbReference type="Gene3D" id="1.10.10.10">
    <property type="entry name" value="Winged helix-like DNA-binding domain superfamily/Winged helix DNA-binding domain"/>
    <property type="match status" value="1"/>
</dbReference>
<feature type="domain" description="HTH gntR-type" evidence="6">
    <location>
        <begin position="27"/>
        <end position="95"/>
    </location>
</feature>
<dbReference type="NCBIfam" id="TIGR02018">
    <property type="entry name" value="his_ut_repres"/>
    <property type="match status" value="1"/>
</dbReference>
<evidence type="ECO:0000313" key="7">
    <source>
        <dbReference type="EMBL" id="ALL69222.1"/>
    </source>
</evidence>
<dbReference type="InterPro" id="IPR036390">
    <property type="entry name" value="WH_DNA-bd_sf"/>
</dbReference>
<dbReference type="FunFam" id="1.10.10.10:FF:000079">
    <property type="entry name" value="GntR family transcriptional regulator"/>
    <property type="match status" value="1"/>
</dbReference>
<evidence type="ECO:0000256" key="3">
    <source>
        <dbReference type="ARBA" id="ARBA00023163"/>
    </source>
</evidence>
<dbReference type="InterPro" id="IPR010248">
    <property type="entry name" value="His_ut_repres"/>
</dbReference>
<dbReference type="InterPro" id="IPR050679">
    <property type="entry name" value="Bact_HTH_transcr_reg"/>
</dbReference>
<dbReference type="EMBL" id="CP012747">
    <property type="protein sequence ID" value="ALL69222.1"/>
    <property type="molecule type" value="Genomic_DNA"/>
</dbReference>
<evidence type="ECO:0000256" key="5">
    <source>
        <dbReference type="SAM" id="MobiDB-lite"/>
    </source>
</evidence>
<dbReference type="InterPro" id="IPR011663">
    <property type="entry name" value="UTRA"/>
</dbReference>
<sequence>MNMTINGQLETAEEHSTGARTTPAKAMPAYEQIKRYVIARIEEGVWKPGGLIPSEAELVKEFGVARMTVSRALRELTTERVLTRVQGSGTYVAPQRYESTVLEIRNIADEITARGHRHSARVLTLEASDEPLALDALVLAHGPVFHSRIVHNEESEPIQYEDRYVNPRVFPDYLNQDFTVETPNHYMVRLAPIQRAEFRIYAQKPTAHVRRHLMMEIGEPCLMLWRRTWVGEQVATSVQLWHPASRFHLAGNV</sequence>
<feature type="region of interest" description="Disordered" evidence="5">
    <location>
        <begin position="1"/>
        <end position="25"/>
    </location>
</feature>
<keyword evidence="3" id="KW-0804">Transcription</keyword>
<dbReference type="SMART" id="SM00345">
    <property type="entry name" value="HTH_GNTR"/>
    <property type="match status" value="1"/>
</dbReference>
<dbReference type="AlphaFoldDB" id="A0A0P0RK90"/>
<dbReference type="SUPFAM" id="SSF46785">
    <property type="entry name" value="Winged helix' DNA-binding domain"/>
    <property type="match status" value="1"/>
</dbReference>
<dbReference type="GO" id="GO:0006547">
    <property type="term" value="P:L-histidine metabolic process"/>
    <property type="evidence" value="ECO:0007669"/>
    <property type="project" value="UniProtKB-UniRule"/>
</dbReference>
<dbReference type="InterPro" id="IPR000524">
    <property type="entry name" value="Tscrpt_reg_HTH_GntR"/>
</dbReference>
<dbReference type="GO" id="GO:0003677">
    <property type="term" value="F:DNA binding"/>
    <property type="evidence" value="ECO:0007669"/>
    <property type="project" value="UniProtKB-UniRule"/>
</dbReference>
<proteinExistence type="predicted"/>
<dbReference type="PROSITE" id="PS50949">
    <property type="entry name" value="HTH_GNTR"/>
    <property type="match status" value="1"/>
</dbReference>